<gene>
    <name evidence="3" type="ORF">PAPOLLO_LOCUS21651</name>
</gene>
<evidence type="ECO:0000313" key="4">
    <source>
        <dbReference type="Proteomes" id="UP000691718"/>
    </source>
</evidence>
<feature type="domain" description="FAM194 C-terminal" evidence="2">
    <location>
        <begin position="361"/>
        <end position="470"/>
    </location>
</feature>
<organism evidence="3 4">
    <name type="scientific">Parnassius apollo</name>
    <name type="common">Apollo butterfly</name>
    <name type="synonym">Papilio apollo</name>
    <dbReference type="NCBI Taxonomy" id="110799"/>
    <lineage>
        <taxon>Eukaryota</taxon>
        <taxon>Metazoa</taxon>
        <taxon>Ecdysozoa</taxon>
        <taxon>Arthropoda</taxon>
        <taxon>Hexapoda</taxon>
        <taxon>Insecta</taxon>
        <taxon>Pterygota</taxon>
        <taxon>Neoptera</taxon>
        <taxon>Endopterygota</taxon>
        <taxon>Lepidoptera</taxon>
        <taxon>Glossata</taxon>
        <taxon>Ditrysia</taxon>
        <taxon>Papilionoidea</taxon>
        <taxon>Papilionidae</taxon>
        <taxon>Parnassiinae</taxon>
        <taxon>Parnassini</taxon>
        <taxon>Parnassius</taxon>
        <taxon>Parnassius</taxon>
    </lineage>
</organism>
<reference evidence="3" key="1">
    <citation type="submission" date="2021-04" db="EMBL/GenBank/DDBJ databases">
        <authorList>
            <person name="Tunstrom K."/>
        </authorList>
    </citation>
    <scope>NUCLEOTIDE SEQUENCE</scope>
</reference>
<evidence type="ECO:0000313" key="3">
    <source>
        <dbReference type="EMBL" id="CAG5039496.1"/>
    </source>
</evidence>
<dbReference type="Proteomes" id="UP000691718">
    <property type="component" value="Unassembled WGS sequence"/>
</dbReference>
<keyword evidence="1" id="KW-0175">Coiled coil</keyword>
<feature type="coiled-coil region" evidence="1">
    <location>
        <begin position="1"/>
        <end position="46"/>
    </location>
</feature>
<dbReference type="InterPro" id="IPR029281">
    <property type="entry name" value="FAM194_C"/>
</dbReference>
<dbReference type="EMBL" id="CAJQZP010001331">
    <property type="protein sequence ID" value="CAG5039496.1"/>
    <property type="molecule type" value="Genomic_DNA"/>
</dbReference>
<dbReference type="Pfam" id="PF14977">
    <property type="entry name" value="FAM194"/>
    <property type="match status" value="1"/>
</dbReference>
<accession>A0A8S3XT17</accession>
<name>A0A8S3XT17_PARAO</name>
<keyword evidence="4" id="KW-1185">Reference proteome</keyword>
<evidence type="ECO:0000256" key="1">
    <source>
        <dbReference type="SAM" id="Coils"/>
    </source>
</evidence>
<comment type="caution">
    <text evidence="3">The sequence shown here is derived from an EMBL/GenBank/DDBJ whole genome shotgun (WGS) entry which is preliminary data.</text>
</comment>
<evidence type="ECO:0000259" key="2">
    <source>
        <dbReference type="Pfam" id="PF14977"/>
    </source>
</evidence>
<protein>
    <submittedName>
        <fullName evidence="3">(apollo) hypothetical protein</fullName>
    </submittedName>
</protein>
<dbReference type="OrthoDB" id="331263at2759"/>
<sequence length="605" mass="70232">MEEHDEQCRKSMLQIKSLLENISEENVVAENELKQKSIAAEELQKITELMKVPSNNYMIDAPYFTSPKTLTLKNNDKDLDVHSELQKRTKFMKVPSNNYMIDAPYFTSSKTLTLKNNDKDLDVHGGKKDIDKTLSNAKPEIKGKVLENISEENLLTENELKQKSITAEELQKIAKSEIKGKVKYLTKKTLSSKKLIKTPKEIKLKNETLKATSNTSQKLFLKMIQRQKKNRKREEHILKRLDKIRISDLPPIPLKVLDEAEESEESGSIVECVDIHFLEPTEMIKGDQIVPFSPHHKQLIVNNLKPLLFEVQTDISCDMSLTQINNNSRILQSERSTLEIHIYKVIPINQKHDWYENLKKRKQMFYLTGEKLIEIGVDRRSRLYYRDGNVALECYDGQFRDSKKRYFVYEAARLKKNAKNRSLLACFDNFGNGIVYDNVGGIRLKYNQSEGIVFDAKIGPFGRWKWHNLNDPPVLEQVFKDNCLSPTDEFISKINDDIKGVDFKSIQNKLNEEIVAIELDNFIKKTSKKVLMTYKPFEIRSKVLKLNEYFSLKIINQSKVYLFFRCAEIFLKISLGIKLMSNEIIGTELLDIEEVVTPYDNQILK</sequence>
<dbReference type="AlphaFoldDB" id="A0A8S3XT17"/>
<proteinExistence type="predicted"/>